<dbReference type="Pfam" id="PF01764">
    <property type="entry name" value="Lipase_3"/>
    <property type="match status" value="1"/>
</dbReference>
<keyword evidence="1" id="KW-0732">Signal</keyword>
<reference evidence="3" key="1">
    <citation type="submission" date="2020-01" db="EMBL/GenBank/DDBJ databases">
        <authorList>
            <person name="Meier V. D."/>
            <person name="Meier V D."/>
        </authorList>
    </citation>
    <scope>NUCLEOTIDE SEQUENCE</scope>
    <source>
        <strain evidence="3">HLG_WM_MAG_10</strain>
    </source>
</reference>
<dbReference type="EMBL" id="CACVAQ010000115">
    <property type="protein sequence ID" value="CAA6805958.1"/>
    <property type="molecule type" value="Genomic_DNA"/>
</dbReference>
<dbReference type="InterPro" id="IPR051218">
    <property type="entry name" value="Sec_MonoDiacylglyc_Lipase"/>
</dbReference>
<name>A0A6S6SIH6_9BACT</name>
<evidence type="ECO:0000259" key="2">
    <source>
        <dbReference type="Pfam" id="PF01764"/>
    </source>
</evidence>
<dbReference type="GO" id="GO:0006629">
    <property type="term" value="P:lipid metabolic process"/>
    <property type="evidence" value="ECO:0007669"/>
    <property type="project" value="InterPro"/>
</dbReference>
<dbReference type="AlphaFoldDB" id="A0A6S6SIH6"/>
<evidence type="ECO:0000313" key="3">
    <source>
        <dbReference type="EMBL" id="CAA6805958.1"/>
    </source>
</evidence>
<dbReference type="InterPro" id="IPR029058">
    <property type="entry name" value="AB_hydrolase_fold"/>
</dbReference>
<gene>
    <name evidence="3" type="ORF">HELGO_WM12892</name>
</gene>
<feature type="domain" description="Fungal lipase-type" evidence="2">
    <location>
        <begin position="176"/>
        <end position="311"/>
    </location>
</feature>
<feature type="signal peptide" evidence="1">
    <location>
        <begin position="1"/>
        <end position="21"/>
    </location>
</feature>
<evidence type="ECO:0000256" key="1">
    <source>
        <dbReference type="SAM" id="SignalP"/>
    </source>
</evidence>
<accession>A0A6S6SIH6</accession>
<dbReference type="Gene3D" id="3.40.50.1820">
    <property type="entry name" value="alpha/beta hydrolase"/>
    <property type="match status" value="1"/>
</dbReference>
<feature type="chain" id="PRO_5028340570" evidence="1">
    <location>
        <begin position="22"/>
        <end position="426"/>
    </location>
</feature>
<protein>
    <submittedName>
        <fullName evidence="3">Lipase family protein</fullName>
    </submittedName>
</protein>
<dbReference type="PANTHER" id="PTHR45856:SF24">
    <property type="entry name" value="FUNGAL LIPASE-LIKE DOMAIN-CONTAINING PROTEIN"/>
    <property type="match status" value="1"/>
</dbReference>
<organism evidence="3">
    <name type="scientific">uncultured Aureispira sp</name>
    <dbReference type="NCBI Taxonomy" id="1331704"/>
    <lineage>
        <taxon>Bacteria</taxon>
        <taxon>Pseudomonadati</taxon>
        <taxon>Bacteroidota</taxon>
        <taxon>Saprospiria</taxon>
        <taxon>Saprospirales</taxon>
        <taxon>Saprospiraceae</taxon>
        <taxon>Aureispira</taxon>
        <taxon>environmental samples</taxon>
    </lineage>
</organism>
<dbReference type="SUPFAM" id="SSF53474">
    <property type="entry name" value="alpha/beta-Hydrolases"/>
    <property type="match status" value="1"/>
</dbReference>
<dbReference type="InterPro" id="IPR002921">
    <property type="entry name" value="Fungal_lipase-type"/>
</dbReference>
<proteinExistence type="predicted"/>
<sequence>MFKKLSLLLSSLYFFSNTASAQVLENYDFHAPTCEEKCMSYFNDTASGVNNVNAFLLAKMTEMMYLERLDYQMRYISNDCKVIDTIESTVAFRSYSVVKDSNFQSVYAARFSHYFNNPLEEEAYHNTHKSEEGAEEHTYFKFIHKLHVHDARFLGIKYQSGLDPELILISTPTTIFILFRGTDDVEKNEWAEWLGTDFRINQTPAGGALAGTSIHTGFWLSFDLIRDELIESLARFDAKDKKIWVAGHSLGAALSIITGMYLKSYGLNVQNVYAYACPRTIGNKAFIKKSKELLPNRIQRFEYFQDPVTMLWAPGFKYEYVGQRNWYDHEEAGNYKLYKNTGERVVVTGPFSRYPYIDTTDIKEANRIRRNQLGGTTVIGMGMLQYHNPQWYVKATYAQLTEEEKEHLPKVDDSYPYLYSGRKDSK</sequence>
<dbReference type="PANTHER" id="PTHR45856">
    <property type="entry name" value="ALPHA/BETA-HYDROLASES SUPERFAMILY PROTEIN"/>
    <property type="match status" value="1"/>
</dbReference>
<dbReference type="CDD" id="cd00519">
    <property type="entry name" value="Lipase_3"/>
    <property type="match status" value="1"/>
</dbReference>